<reference evidence="2" key="1">
    <citation type="submission" date="2020-05" db="EMBL/GenBank/DDBJ databases">
        <authorList>
            <person name="Chiriac C."/>
            <person name="Salcher M."/>
            <person name="Ghai R."/>
            <person name="Kavagutti S V."/>
        </authorList>
    </citation>
    <scope>NUCLEOTIDE SEQUENCE</scope>
</reference>
<feature type="transmembrane region" description="Helical" evidence="1">
    <location>
        <begin position="94"/>
        <end position="119"/>
    </location>
</feature>
<feature type="transmembrane region" description="Helical" evidence="1">
    <location>
        <begin position="300"/>
        <end position="319"/>
    </location>
</feature>
<name>A0A6J6DFT1_9ZZZZ</name>
<keyword evidence="1" id="KW-0472">Membrane</keyword>
<protein>
    <submittedName>
        <fullName evidence="2">Unannotated protein</fullName>
    </submittedName>
</protein>
<feature type="transmembrane region" description="Helical" evidence="1">
    <location>
        <begin position="20"/>
        <end position="41"/>
    </location>
</feature>
<evidence type="ECO:0000313" key="2">
    <source>
        <dbReference type="EMBL" id="CAB4562937.1"/>
    </source>
</evidence>
<dbReference type="EMBL" id="CAEZTD010000059">
    <property type="protein sequence ID" value="CAB4562937.1"/>
    <property type="molecule type" value="Genomic_DNA"/>
</dbReference>
<sequence>MTAVRASQRPPTNTRNESVALIVGGVAGIVGMISAFAFLQISQLALFGQGSVGYLAAWTCTVVGIPAFAFGYVRAARLDPARRAWHREHPIRASINTAALTLTGAFVTYLLAAGLFYVFQAAFRGMLVQRSSGFVIVAVTAAVAGYMLFTIASNVTTETVSTLLTLFLFTGVLGSMLTAQDPRWWQVNFSFLGSGYGDPLSAMAFNVTITLSGVVLTTMADYLTRDLYEIIALSNIERPARRVNVIRILIMVIGVAFMFVGLFPVDKLLILHNIGAQGLFIGFGLLVILVPILTKVFSRGFQITSFVFAGLTLWAVLLFQPFGYYNLTGLEIMAIALVFVWLILFVRTTAALKQDVRLEEAQELGL</sequence>
<keyword evidence="1" id="KW-1133">Transmembrane helix</keyword>
<feature type="transmembrane region" description="Helical" evidence="1">
    <location>
        <begin position="269"/>
        <end position="293"/>
    </location>
</feature>
<evidence type="ECO:0000256" key="1">
    <source>
        <dbReference type="SAM" id="Phobius"/>
    </source>
</evidence>
<dbReference type="AlphaFoldDB" id="A0A6J6DFT1"/>
<feature type="transmembrane region" description="Helical" evidence="1">
    <location>
        <begin position="325"/>
        <end position="346"/>
    </location>
</feature>
<feature type="transmembrane region" description="Helical" evidence="1">
    <location>
        <begin position="200"/>
        <end position="223"/>
    </location>
</feature>
<proteinExistence type="predicted"/>
<feature type="transmembrane region" description="Helical" evidence="1">
    <location>
        <begin position="244"/>
        <end position="263"/>
    </location>
</feature>
<keyword evidence="1" id="KW-0812">Transmembrane</keyword>
<accession>A0A6J6DFT1</accession>
<feature type="transmembrane region" description="Helical" evidence="1">
    <location>
        <begin position="53"/>
        <end position="73"/>
    </location>
</feature>
<organism evidence="2">
    <name type="scientific">freshwater metagenome</name>
    <dbReference type="NCBI Taxonomy" id="449393"/>
    <lineage>
        <taxon>unclassified sequences</taxon>
        <taxon>metagenomes</taxon>
        <taxon>ecological metagenomes</taxon>
    </lineage>
</organism>
<feature type="transmembrane region" description="Helical" evidence="1">
    <location>
        <begin position="161"/>
        <end position="180"/>
    </location>
</feature>
<gene>
    <name evidence="2" type="ORF">UFOPK1591_00856</name>
</gene>
<feature type="transmembrane region" description="Helical" evidence="1">
    <location>
        <begin position="131"/>
        <end position="149"/>
    </location>
</feature>